<proteinExistence type="predicted"/>
<keyword evidence="3" id="KW-1185">Reference proteome</keyword>
<dbReference type="EMBL" id="UYRV01026966">
    <property type="protein sequence ID" value="VDK80185.1"/>
    <property type="molecule type" value="Genomic_DNA"/>
</dbReference>
<dbReference type="Proteomes" id="UP000271889">
    <property type="component" value="Unassembled WGS sequence"/>
</dbReference>
<evidence type="ECO:0000256" key="1">
    <source>
        <dbReference type="SAM" id="MobiDB-lite"/>
    </source>
</evidence>
<evidence type="ECO:0000313" key="2">
    <source>
        <dbReference type="EMBL" id="VDK80185.1"/>
    </source>
</evidence>
<dbReference type="AlphaFoldDB" id="A0A3P6TH06"/>
<sequence length="75" mass="7627">MADAATESAPAPTETPAAPTETAQPAVESMETGEAPAAPAGTTTTEVKNCVRGLGIFSSLFSYVLYVHVPSGCLR</sequence>
<reference evidence="2 3" key="1">
    <citation type="submission" date="2018-11" db="EMBL/GenBank/DDBJ databases">
        <authorList>
            <consortium name="Pathogen Informatics"/>
        </authorList>
    </citation>
    <scope>NUCLEOTIDE SEQUENCE [LARGE SCALE GENOMIC DNA]</scope>
</reference>
<feature type="region of interest" description="Disordered" evidence="1">
    <location>
        <begin position="1"/>
        <end position="44"/>
    </location>
</feature>
<evidence type="ECO:0000313" key="3">
    <source>
        <dbReference type="Proteomes" id="UP000271889"/>
    </source>
</evidence>
<accession>A0A3P6TH06</accession>
<gene>
    <name evidence="2" type="ORF">CGOC_LOCUS7670</name>
</gene>
<protein>
    <submittedName>
        <fullName evidence="2">Uncharacterized protein</fullName>
    </submittedName>
</protein>
<name>A0A3P6TH06_CYLGO</name>
<organism evidence="2 3">
    <name type="scientific">Cylicostephanus goldi</name>
    <name type="common">Nematode worm</name>
    <dbReference type="NCBI Taxonomy" id="71465"/>
    <lineage>
        <taxon>Eukaryota</taxon>
        <taxon>Metazoa</taxon>
        <taxon>Ecdysozoa</taxon>
        <taxon>Nematoda</taxon>
        <taxon>Chromadorea</taxon>
        <taxon>Rhabditida</taxon>
        <taxon>Rhabditina</taxon>
        <taxon>Rhabditomorpha</taxon>
        <taxon>Strongyloidea</taxon>
        <taxon>Strongylidae</taxon>
        <taxon>Cylicostephanus</taxon>
    </lineage>
</organism>